<comment type="caution">
    <text evidence="1">The sequence shown here is derived from an EMBL/GenBank/DDBJ whole genome shotgun (WGS) entry which is preliminary data.</text>
</comment>
<dbReference type="EMBL" id="CAJMWV010002301">
    <property type="protein sequence ID" value="CAE6459400.1"/>
    <property type="molecule type" value="Genomic_DNA"/>
</dbReference>
<protein>
    <recommendedName>
        <fullName evidence="3">DRBM domain-containing protein</fullName>
    </recommendedName>
</protein>
<dbReference type="CDD" id="cd00048">
    <property type="entry name" value="DSRM_SF"/>
    <property type="match status" value="1"/>
</dbReference>
<name>A0A8H3GPC1_9AGAM</name>
<dbReference type="OrthoDB" id="3222784at2759"/>
<proteinExistence type="predicted"/>
<sequence length="80" mass="9086">MLYILNRAGKPEENFNWLEAFEAFLQRKDLTVNWVCTPVRGNHWEASITFAGRTFTGTGSTKQRAKNDAVVKIERAAILS</sequence>
<dbReference type="AlphaFoldDB" id="A0A8H3GPC1"/>
<evidence type="ECO:0000313" key="2">
    <source>
        <dbReference type="Proteomes" id="UP000663831"/>
    </source>
</evidence>
<dbReference type="Proteomes" id="UP000663831">
    <property type="component" value="Unassembled WGS sequence"/>
</dbReference>
<evidence type="ECO:0000313" key="1">
    <source>
        <dbReference type="EMBL" id="CAE6459400.1"/>
    </source>
</evidence>
<organism evidence="1 2">
    <name type="scientific">Rhizoctonia solani</name>
    <dbReference type="NCBI Taxonomy" id="456999"/>
    <lineage>
        <taxon>Eukaryota</taxon>
        <taxon>Fungi</taxon>
        <taxon>Dikarya</taxon>
        <taxon>Basidiomycota</taxon>
        <taxon>Agaricomycotina</taxon>
        <taxon>Agaricomycetes</taxon>
        <taxon>Cantharellales</taxon>
        <taxon>Ceratobasidiaceae</taxon>
        <taxon>Rhizoctonia</taxon>
    </lineage>
</organism>
<dbReference type="Gene3D" id="3.30.160.20">
    <property type="match status" value="1"/>
</dbReference>
<accession>A0A8H3GPC1</accession>
<gene>
    <name evidence="1" type="ORF">RDB_LOCUS74709</name>
</gene>
<reference evidence="1" key="1">
    <citation type="submission" date="2021-01" db="EMBL/GenBank/DDBJ databases">
        <authorList>
            <person name="Kaushik A."/>
        </authorList>
    </citation>
    <scope>NUCLEOTIDE SEQUENCE</scope>
    <source>
        <strain evidence="1">AG3-1AP</strain>
    </source>
</reference>
<evidence type="ECO:0008006" key="3">
    <source>
        <dbReference type="Google" id="ProtNLM"/>
    </source>
</evidence>
<dbReference type="SUPFAM" id="SSF54768">
    <property type="entry name" value="dsRNA-binding domain-like"/>
    <property type="match status" value="1"/>
</dbReference>